<feature type="compositionally biased region" description="Basic and acidic residues" evidence="1">
    <location>
        <begin position="110"/>
        <end position="120"/>
    </location>
</feature>
<sequence length="588" mass="66233">MVNFAEYQLRKKQKALEQQKLQEKQQQQQSQSQPQKSETKTSSSSNSPSTTEVKENISSSHSSSIDTKPESRSVPKNQPSGKLQPFPKIKLPTGPSSSSTQPHLPTPPVSKDRAKSRSDTISHSNSHSKPPNNAPIKPTWTELQSFIRAYHQSKGQLPPMLTAELPKQYQHTPIDNGKLTQFPKMLSPTLPPRYITPSLNTDSDNSNIPNLNLNYPNDTIWTKQENFTRRFNEGAILKLVNTDQGKKLLLKLKLRHVGSKEKDTQRRKVIDSSNTNNNGRVVRRIVASDEEEDEPDHDQSPKKRKQKLKSATSSHHQRSSSVQLPTPSPMTQGRSNSANVVMSVGDSGNPLVSSAAKYLKMSKESKKLAELKRSESINEAILWSIDSLCCLLLSYNHEEGQEEDQLSKGNRTKWKSVITQIDSILATLDLQSSSPSSNHPYSHLISLLNQLKSVLATRLIKSYKLTIQSNQSRRDQLLSHYAQDQQHHYEGLIKLDSVIMNQVTDLFKYQTMSDQCIAFGDKYLSLWTIMKQYSDIFHICETDQPMLKLPVTSQSSLKEAIWYAVLVLKSWASGNGVTGFKSKLSFDN</sequence>
<feature type="compositionally biased region" description="Polar residues" evidence="1">
    <location>
        <begin position="94"/>
        <end position="103"/>
    </location>
</feature>
<reference evidence="2" key="2">
    <citation type="submission" date="2021-01" db="EMBL/GenBank/DDBJ databases">
        <authorList>
            <person name="Schikora-Tamarit M.A."/>
        </authorList>
    </citation>
    <scope>NUCLEOTIDE SEQUENCE</scope>
    <source>
        <strain evidence="2">CBS2887</strain>
    </source>
</reference>
<feature type="compositionally biased region" description="Basic and acidic residues" evidence="1">
    <location>
        <begin position="258"/>
        <end position="270"/>
    </location>
</feature>
<feature type="region of interest" description="Disordered" evidence="1">
    <location>
        <begin position="258"/>
        <end position="342"/>
    </location>
</feature>
<proteinExistence type="predicted"/>
<dbReference type="AlphaFoldDB" id="A0A9P8TPY2"/>
<gene>
    <name evidence="2" type="ORF">WICPIJ_002333</name>
</gene>
<protein>
    <submittedName>
        <fullName evidence="2">Uncharacterized protein</fullName>
    </submittedName>
</protein>
<feature type="compositionally biased region" description="Low complexity" evidence="1">
    <location>
        <begin position="24"/>
        <end position="51"/>
    </location>
</feature>
<feature type="compositionally biased region" description="Low complexity" evidence="1">
    <location>
        <begin position="122"/>
        <end position="131"/>
    </location>
</feature>
<organism evidence="2 3">
    <name type="scientific">Wickerhamomyces pijperi</name>
    <name type="common">Yeast</name>
    <name type="synonym">Pichia pijperi</name>
    <dbReference type="NCBI Taxonomy" id="599730"/>
    <lineage>
        <taxon>Eukaryota</taxon>
        <taxon>Fungi</taxon>
        <taxon>Dikarya</taxon>
        <taxon>Ascomycota</taxon>
        <taxon>Saccharomycotina</taxon>
        <taxon>Saccharomycetes</taxon>
        <taxon>Phaffomycetales</taxon>
        <taxon>Wickerhamomycetaceae</taxon>
        <taxon>Wickerhamomyces</taxon>
    </lineage>
</organism>
<name>A0A9P8TPY2_WICPI</name>
<reference evidence="2" key="1">
    <citation type="journal article" date="2021" name="Open Biol.">
        <title>Shared evolutionary footprints suggest mitochondrial oxidative damage underlies multiple complex I losses in fungi.</title>
        <authorList>
            <person name="Schikora-Tamarit M.A."/>
            <person name="Marcet-Houben M."/>
            <person name="Nosek J."/>
            <person name="Gabaldon T."/>
        </authorList>
    </citation>
    <scope>NUCLEOTIDE SEQUENCE</scope>
    <source>
        <strain evidence="2">CBS2887</strain>
    </source>
</reference>
<evidence type="ECO:0000313" key="3">
    <source>
        <dbReference type="Proteomes" id="UP000774326"/>
    </source>
</evidence>
<feature type="compositionally biased region" description="Polar residues" evidence="1">
    <location>
        <begin position="322"/>
        <end position="340"/>
    </location>
</feature>
<comment type="caution">
    <text evidence="2">The sequence shown here is derived from an EMBL/GenBank/DDBJ whole genome shotgun (WGS) entry which is preliminary data.</text>
</comment>
<dbReference type="Proteomes" id="UP000774326">
    <property type="component" value="Unassembled WGS sequence"/>
</dbReference>
<dbReference type="EMBL" id="JAEUBG010001265">
    <property type="protein sequence ID" value="KAH3686689.1"/>
    <property type="molecule type" value="Genomic_DNA"/>
</dbReference>
<keyword evidence="3" id="KW-1185">Reference proteome</keyword>
<feature type="compositionally biased region" description="Basic and acidic residues" evidence="1">
    <location>
        <begin position="14"/>
        <end position="23"/>
    </location>
</feature>
<evidence type="ECO:0000313" key="2">
    <source>
        <dbReference type="EMBL" id="KAH3686689.1"/>
    </source>
</evidence>
<evidence type="ECO:0000256" key="1">
    <source>
        <dbReference type="SAM" id="MobiDB-lite"/>
    </source>
</evidence>
<feature type="region of interest" description="Disordered" evidence="1">
    <location>
        <begin position="13"/>
        <end position="138"/>
    </location>
</feature>
<accession>A0A9P8TPY2</accession>